<dbReference type="InterPro" id="IPR036388">
    <property type="entry name" value="WH-like_DNA-bd_sf"/>
</dbReference>
<proteinExistence type="predicted"/>
<dbReference type="GO" id="GO:0006355">
    <property type="term" value="P:regulation of DNA-templated transcription"/>
    <property type="evidence" value="ECO:0007669"/>
    <property type="project" value="InterPro"/>
</dbReference>
<dbReference type="InterPro" id="IPR019734">
    <property type="entry name" value="TPR_rpt"/>
</dbReference>
<dbReference type="InterPro" id="IPR016032">
    <property type="entry name" value="Sig_transdc_resp-reg_C-effctor"/>
</dbReference>
<sequence length="544" mass="59285">MQGDVPEAPITLHLTGPFAVTDATGAEVEGLSRRGQAMLAYLSRQPGLRAERGLLADLLWSDRGEVQARASLRQELSVLRRHLPEGSVLADRQMVRLDPEGFCFHATPPGCFLEGFDLASEGFEDWLRLMRAAEGKAPAPTAVAGGGGLPCLAVLPFNELGSCEGDMFADGVVEEITAALSRVHEFHVIARQSAFAFRDASLDAPAVSAKLGTDYLIEGTVQRARDRVRINVQLARGSDGHLLWSQRFDDRLDDLFDLQDRIAAAVAGQISPSLRTAEIARAETKPPADRSAYELVLSALPHFWAHSRVGNARALELLDLALKQRDSYGPALAYKAWVLAQQPSYMWSDDPVADRAAALETTRNAAAHVADHAPSLVALGAAVALVSPDLDLANSYIDRALAIDPNNAWGWLRRGWNRNYAARMDEARACFDRAEALSPLDPFLFNIEFGRGAAYLNENRFAEALVHFRRGMTLSPSVDWAWRVIAVLQTRLGRPDAAAEAIGKLRAAYPGLTIRKIAASIPPTIVENQPAYFTSLREAGIPED</sequence>
<dbReference type="AlphaFoldDB" id="A0A2S8S6P9"/>
<keyword evidence="3" id="KW-1185">Reference proteome</keyword>
<gene>
    <name evidence="2" type="ORF">LX70_02720</name>
</gene>
<dbReference type="Proteomes" id="UP000238338">
    <property type="component" value="Unassembled WGS sequence"/>
</dbReference>
<accession>A0A2S8S6P9</accession>
<evidence type="ECO:0000313" key="3">
    <source>
        <dbReference type="Proteomes" id="UP000238338"/>
    </source>
</evidence>
<feature type="repeat" description="TPR" evidence="1">
    <location>
        <begin position="445"/>
        <end position="478"/>
    </location>
</feature>
<dbReference type="SMART" id="SM00028">
    <property type="entry name" value="TPR"/>
    <property type="match status" value="3"/>
</dbReference>
<dbReference type="RefSeq" id="WP_105515291.1">
    <property type="nucleotide sequence ID" value="NZ_PVEP01000005.1"/>
</dbReference>
<dbReference type="EMBL" id="PVEP01000005">
    <property type="protein sequence ID" value="PQV56454.1"/>
    <property type="molecule type" value="Genomic_DNA"/>
</dbReference>
<protein>
    <submittedName>
        <fullName evidence="2">TolB-like protein</fullName>
    </submittedName>
</protein>
<comment type="caution">
    <text evidence="2">The sequence shown here is derived from an EMBL/GenBank/DDBJ whole genome shotgun (WGS) entry which is preliminary data.</text>
</comment>
<organism evidence="2 3">
    <name type="scientific">Albidovulum denitrificans</name>
    <dbReference type="NCBI Taxonomy" id="404881"/>
    <lineage>
        <taxon>Bacteria</taxon>
        <taxon>Pseudomonadati</taxon>
        <taxon>Pseudomonadota</taxon>
        <taxon>Alphaproteobacteria</taxon>
        <taxon>Rhodobacterales</taxon>
        <taxon>Paracoccaceae</taxon>
        <taxon>Albidovulum</taxon>
    </lineage>
</organism>
<dbReference type="Gene3D" id="1.10.10.10">
    <property type="entry name" value="Winged helix-like DNA-binding domain superfamily/Winged helix DNA-binding domain"/>
    <property type="match status" value="1"/>
</dbReference>
<dbReference type="SUPFAM" id="SSF48452">
    <property type="entry name" value="TPR-like"/>
    <property type="match status" value="2"/>
</dbReference>
<dbReference type="OrthoDB" id="54411at2"/>
<reference evidence="2 3" key="1">
    <citation type="submission" date="2018-02" db="EMBL/GenBank/DDBJ databases">
        <title>Genomic Encyclopedia of Archaeal and Bacterial Type Strains, Phase II (KMG-II): from individual species to whole genera.</title>
        <authorList>
            <person name="Goeker M."/>
        </authorList>
    </citation>
    <scope>NUCLEOTIDE SEQUENCE [LARGE SCALE GENOMIC DNA]</scope>
    <source>
        <strain evidence="2 3">DSM 18921</strain>
    </source>
</reference>
<dbReference type="PROSITE" id="PS50005">
    <property type="entry name" value="TPR"/>
    <property type="match status" value="1"/>
</dbReference>
<keyword evidence="1" id="KW-0802">TPR repeat</keyword>
<evidence type="ECO:0000313" key="2">
    <source>
        <dbReference type="EMBL" id="PQV56454.1"/>
    </source>
</evidence>
<dbReference type="GO" id="GO:0003677">
    <property type="term" value="F:DNA binding"/>
    <property type="evidence" value="ECO:0007669"/>
    <property type="project" value="InterPro"/>
</dbReference>
<dbReference type="PANTHER" id="PTHR12558:SF33">
    <property type="entry name" value="BLL7664 PROTEIN"/>
    <property type="match status" value="1"/>
</dbReference>
<dbReference type="SUPFAM" id="SSF46894">
    <property type="entry name" value="C-terminal effector domain of the bipartite response regulators"/>
    <property type="match status" value="1"/>
</dbReference>
<dbReference type="Gene3D" id="1.25.40.10">
    <property type="entry name" value="Tetratricopeptide repeat domain"/>
    <property type="match status" value="1"/>
</dbReference>
<evidence type="ECO:0000256" key="1">
    <source>
        <dbReference type="PROSITE-ProRule" id="PRU00339"/>
    </source>
</evidence>
<dbReference type="PANTHER" id="PTHR12558">
    <property type="entry name" value="CELL DIVISION CYCLE 16,23,27"/>
    <property type="match status" value="1"/>
</dbReference>
<dbReference type="InterPro" id="IPR011990">
    <property type="entry name" value="TPR-like_helical_dom_sf"/>
</dbReference>
<name>A0A2S8S6P9_9RHOB</name>
<dbReference type="Gene3D" id="3.40.50.10070">
    <property type="entry name" value="TolB, N-terminal domain"/>
    <property type="match status" value="1"/>
</dbReference>